<dbReference type="Pfam" id="PF17100">
    <property type="entry name" value="NACHT_N"/>
    <property type="match status" value="2"/>
</dbReference>
<dbReference type="EMBL" id="LVVK01000020">
    <property type="protein sequence ID" value="OPB38908.1"/>
    <property type="molecule type" value="Genomic_DNA"/>
</dbReference>
<feature type="domain" description="NWD NACHT-NTPase N-terminal" evidence="1">
    <location>
        <begin position="7"/>
        <end position="119"/>
    </location>
</feature>
<protein>
    <recommendedName>
        <fullName evidence="1">NWD NACHT-NTPase N-terminal domain-containing protein</fullName>
    </recommendedName>
</protein>
<dbReference type="AlphaFoldDB" id="A0A1T3CCS2"/>
<evidence type="ECO:0000313" key="3">
    <source>
        <dbReference type="Proteomes" id="UP000191004"/>
    </source>
</evidence>
<evidence type="ECO:0000313" key="2">
    <source>
        <dbReference type="EMBL" id="OPB38908.1"/>
    </source>
</evidence>
<comment type="caution">
    <text evidence="2">The sequence shown here is derived from an EMBL/GenBank/DDBJ whole genome shotgun (WGS) entry which is preliminary data.</text>
</comment>
<feature type="domain" description="NWD NACHT-NTPase N-terminal" evidence="1">
    <location>
        <begin position="140"/>
        <end position="202"/>
    </location>
</feature>
<sequence>MEDTPIQELWNVAYEKLREEDGKLIEEYEAKLIGSVTTGLGQTLNLKQNRREWMQAILNSKMEEVDNKLEPSSLQVQAKDAMQLVLNIVNSAKDYIGNAASANPYTSIAWTGVSFFLPSRMREELYVECYEKGRHSHERFRQSHTQYKTALEKLYTYILKFQATACCHYSKSSALRHAVDAVKWKDWVPRVDEIREQDRNFAAVEELWRDIQRYEMNLAKVNTFSEMNAKLSALADDAFADLLNWLCDVDPSPMYNTGLDRREAGTCEWLIKNSEEFKTWEASDGSLLWLHGKGMLAFTFEPLNDNRVTGQDLELTPDSRVREIDIEFFCHKTPSRSICIGTVDCGIILLLQLQRPRETKG</sequence>
<evidence type="ECO:0000259" key="1">
    <source>
        <dbReference type="Pfam" id="PF17100"/>
    </source>
</evidence>
<keyword evidence="3" id="KW-1185">Reference proteome</keyword>
<dbReference type="InterPro" id="IPR031359">
    <property type="entry name" value="NACHT_N"/>
</dbReference>
<accession>A0A1T3CCS2</accession>
<proteinExistence type="predicted"/>
<dbReference type="Proteomes" id="UP000191004">
    <property type="component" value="Unassembled WGS sequence"/>
</dbReference>
<name>A0A1T3CCS2_9HYPO</name>
<reference evidence="2 3" key="1">
    <citation type="submission" date="2016-04" db="EMBL/GenBank/DDBJ databases">
        <title>Multiple horizontal gene transfer events from other fungi enriched the ability of the initially mycotrophic fungus Trichoderma (Ascomycota) to feed on dead plant biomass.</title>
        <authorList>
            <person name="Atanasova L."/>
            <person name="Chenthamara K."/>
            <person name="Zhang J."/>
            <person name="Grujic M."/>
            <person name="Henrissat B."/>
            <person name="Kuo A."/>
            <person name="Aertz A."/>
            <person name="Salamov A."/>
            <person name="Lipzen A."/>
            <person name="Labutti K."/>
            <person name="Barry K."/>
            <person name="Miao Y."/>
            <person name="Rahimi M.J."/>
            <person name="Shen Q."/>
            <person name="Grigoriev I.V."/>
            <person name="Kubicek C.P."/>
            <person name="Druzhinina I.S."/>
        </authorList>
    </citation>
    <scope>NUCLEOTIDE SEQUENCE [LARGE SCALE GENOMIC DNA]</scope>
    <source>
        <strain evidence="2 3">NJAU 4742</strain>
    </source>
</reference>
<gene>
    <name evidence="2" type="ORF">A0O28_0020140</name>
</gene>
<organism evidence="2 3">
    <name type="scientific">Trichoderma guizhouense</name>
    <dbReference type="NCBI Taxonomy" id="1491466"/>
    <lineage>
        <taxon>Eukaryota</taxon>
        <taxon>Fungi</taxon>
        <taxon>Dikarya</taxon>
        <taxon>Ascomycota</taxon>
        <taxon>Pezizomycotina</taxon>
        <taxon>Sordariomycetes</taxon>
        <taxon>Hypocreomycetidae</taxon>
        <taxon>Hypocreales</taxon>
        <taxon>Hypocreaceae</taxon>
        <taxon>Trichoderma</taxon>
    </lineage>
</organism>